<dbReference type="RefSeq" id="WP_264544162.1">
    <property type="nucleotide sequence ID" value="NZ_BAABIP010000007.1"/>
</dbReference>
<dbReference type="EMBL" id="BAABIP010000007">
    <property type="protein sequence ID" value="GAA4760388.1"/>
    <property type="molecule type" value="Genomic_DNA"/>
</dbReference>
<dbReference type="Gene3D" id="3.30.565.40">
    <property type="entry name" value="Fervidobacterium nodosum Rt17-B1 like"/>
    <property type="match status" value="1"/>
</dbReference>
<dbReference type="InterPro" id="IPR025303">
    <property type="entry name" value="PdaC"/>
</dbReference>
<protein>
    <submittedName>
        <fullName evidence="3">DUF3298 and DUF4163 domain-containing protein</fullName>
    </submittedName>
</protein>
<keyword evidence="4" id="KW-1185">Reference proteome</keyword>
<evidence type="ECO:0000259" key="1">
    <source>
        <dbReference type="Pfam" id="PF11738"/>
    </source>
</evidence>
<sequence length="266" mass="30599">MIKSLYFILLASFFISCKKENPTINIKKTNTEFEASKSNIDTLAFDIKKFEKYSVYKSDTTKIEIEIPVSKTKSVVTDSINKLLLKKFHSIFTNDTLHEPKNFDAICSTFITEYNDYLKEDSEYSTAWEAIGHASINYQSPKLINVTISYYAFTGGAHGNDASLSFLIDAKTGKQIKKENLFSDLKGFTKLAEQKFRKQQEVPKNVNINETGYWFTDEKFHLPKNIFLTKKGIELVYNQYEVASYAEGPIVLLIPYKEAEKYLKIK</sequence>
<feature type="domain" description="DUF3298" evidence="1">
    <location>
        <begin position="185"/>
        <end position="257"/>
    </location>
</feature>
<reference evidence="4" key="1">
    <citation type="journal article" date="2019" name="Int. J. Syst. Evol. Microbiol.">
        <title>The Global Catalogue of Microorganisms (GCM) 10K type strain sequencing project: providing services to taxonomists for standard genome sequencing and annotation.</title>
        <authorList>
            <consortium name="The Broad Institute Genomics Platform"/>
            <consortium name="The Broad Institute Genome Sequencing Center for Infectious Disease"/>
            <person name="Wu L."/>
            <person name="Ma J."/>
        </authorList>
    </citation>
    <scope>NUCLEOTIDE SEQUENCE [LARGE SCALE GENOMIC DNA]</scope>
    <source>
        <strain evidence="4">JCM 18198</strain>
    </source>
</reference>
<name>A0ABP8ZNY7_9FLAO</name>
<dbReference type="Gene3D" id="3.90.640.20">
    <property type="entry name" value="Heat-shock cognate protein, ATPase"/>
    <property type="match status" value="1"/>
</dbReference>
<proteinExistence type="predicted"/>
<dbReference type="PROSITE" id="PS51257">
    <property type="entry name" value="PROKAR_LIPOPROTEIN"/>
    <property type="match status" value="1"/>
</dbReference>
<dbReference type="InterPro" id="IPR037126">
    <property type="entry name" value="PdaC/RsiV-like_sf"/>
</dbReference>
<gene>
    <name evidence="3" type="ORF">GCM10023230_06610</name>
</gene>
<evidence type="ECO:0000259" key="2">
    <source>
        <dbReference type="Pfam" id="PF13739"/>
    </source>
</evidence>
<organism evidence="3 4">
    <name type="scientific">Flavobacterium hankyongi</name>
    <dbReference type="NCBI Taxonomy" id="1176532"/>
    <lineage>
        <taxon>Bacteria</taxon>
        <taxon>Pseudomonadati</taxon>
        <taxon>Bacteroidota</taxon>
        <taxon>Flavobacteriia</taxon>
        <taxon>Flavobacteriales</taxon>
        <taxon>Flavobacteriaceae</taxon>
        <taxon>Flavobacterium</taxon>
    </lineage>
</organism>
<comment type="caution">
    <text evidence="3">The sequence shown here is derived from an EMBL/GenBank/DDBJ whole genome shotgun (WGS) entry which is preliminary data.</text>
</comment>
<dbReference type="Pfam" id="PF11738">
    <property type="entry name" value="DUF3298"/>
    <property type="match status" value="1"/>
</dbReference>
<accession>A0ABP8ZNY7</accession>
<dbReference type="InterPro" id="IPR021729">
    <property type="entry name" value="DUF3298"/>
</dbReference>
<feature type="domain" description="Deacetylase PdaC" evidence="2">
    <location>
        <begin position="56"/>
        <end position="160"/>
    </location>
</feature>
<evidence type="ECO:0000313" key="4">
    <source>
        <dbReference type="Proteomes" id="UP001500141"/>
    </source>
</evidence>
<dbReference type="Proteomes" id="UP001500141">
    <property type="component" value="Unassembled WGS sequence"/>
</dbReference>
<dbReference type="Pfam" id="PF13739">
    <property type="entry name" value="PdaC"/>
    <property type="match status" value="1"/>
</dbReference>
<evidence type="ECO:0000313" key="3">
    <source>
        <dbReference type="EMBL" id="GAA4760388.1"/>
    </source>
</evidence>